<keyword evidence="2" id="KW-1185">Reference proteome</keyword>
<dbReference type="Proteomes" id="UP000277671">
    <property type="component" value="Unassembled WGS sequence"/>
</dbReference>
<name>A0A495JU70_9ACTN</name>
<comment type="caution">
    <text evidence="1">The sequence shown here is derived from an EMBL/GenBank/DDBJ whole genome shotgun (WGS) entry which is preliminary data.</text>
</comment>
<protein>
    <submittedName>
        <fullName evidence="1">Uncharacterized protein</fullName>
    </submittedName>
</protein>
<proteinExistence type="predicted"/>
<accession>A0A495JU70</accession>
<gene>
    <name evidence="1" type="ORF">BDK92_6061</name>
</gene>
<dbReference type="EMBL" id="RBKT01000001">
    <property type="protein sequence ID" value="RKR91659.1"/>
    <property type="molecule type" value="Genomic_DNA"/>
</dbReference>
<dbReference type="AlphaFoldDB" id="A0A495JU70"/>
<evidence type="ECO:0000313" key="1">
    <source>
        <dbReference type="EMBL" id="RKR91659.1"/>
    </source>
</evidence>
<reference evidence="1 2" key="1">
    <citation type="submission" date="2018-10" db="EMBL/GenBank/DDBJ databases">
        <title>Sequencing the genomes of 1000 actinobacteria strains.</title>
        <authorList>
            <person name="Klenk H.-P."/>
        </authorList>
    </citation>
    <scope>NUCLEOTIDE SEQUENCE [LARGE SCALE GENOMIC DNA]</scope>
    <source>
        <strain evidence="1 2">DSM 45175</strain>
    </source>
</reference>
<organism evidence="1 2">
    <name type="scientific">Micromonospora pisi</name>
    <dbReference type="NCBI Taxonomy" id="589240"/>
    <lineage>
        <taxon>Bacteria</taxon>
        <taxon>Bacillati</taxon>
        <taxon>Actinomycetota</taxon>
        <taxon>Actinomycetes</taxon>
        <taxon>Micromonosporales</taxon>
        <taxon>Micromonosporaceae</taxon>
        <taxon>Micromonospora</taxon>
    </lineage>
</organism>
<evidence type="ECO:0000313" key="2">
    <source>
        <dbReference type="Proteomes" id="UP000277671"/>
    </source>
</evidence>
<sequence length="151" mass="15759">MFLRLPGLGRYGRTRHRAFGAYGRGAGQRVSDRRHHGGTSYRWCGVGGSGINAVGRANTAGRAETTAAPTRVAATGCRTGRTGLGTSRSQVGLLLLGRTEVGDPAELLAADLRLLGHALGLAPAPATSWGSRFPLLLSAVLGQVGTARFHW</sequence>